<feature type="region of interest" description="Disordered" evidence="2">
    <location>
        <begin position="47"/>
        <end position="72"/>
    </location>
</feature>
<accession>A0A1H8VN01</accession>
<dbReference type="InterPro" id="IPR044855">
    <property type="entry name" value="CoA-Trfase_III_dom3_sf"/>
</dbReference>
<dbReference type="SUPFAM" id="SSF89796">
    <property type="entry name" value="CoA-transferase family III (CaiB/BaiF)"/>
    <property type="match status" value="1"/>
</dbReference>
<dbReference type="InterPro" id="IPR023606">
    <property type="entry name" value="CoA-Trfase_III_dom_1_sf"/>
</dbReference>
<dbReference type="PANTHER" id="PTHR48207">
    <property type="entry name" value="SUCCINATE--HYDROXYMETHYLGLUTARATE COA-TRANSFERASE"/>
    <property type="match status" value="1"/>
</dbReference>
<dbReference type="RefSeq" id="WP_089827239.1">
    <property type="nucleotide sequence ID" value="NZ_FODV01000018.1"/>
</dbReference>
<dbReference type="Gene3D" id="3.40.50.10540">
    <property type="entry name" value="Crotonobetainyl-coa:carnitine coa-transferase, domain 1"/>
    <property type="match status" value="1"/>
</dbReference>
<evidence type="ECO:0000313" key="4">
    <source>
        <dbReference type="Proteomes" id="UP000199126"/>
    </source>
</evidence>
<protein>
    <submittedName>
        <fullName evidence="3">Crotonobetainyl-CoA:carnitine CoA-transferase CaiB</fullName>
    </submittedName>
</protein>
<dbReference type="Proteomes" id="UP000199126">
    <property type="component" value="Unassembled WGS sequence"/>
</dbReference>
<organism evidence="3 4">
    <name type="scientific">Halogranum amylolyticum</name>
    <dbReference type="NCBI Taxonomy" id="660520"/>
    <lineage>
        <taxon>Archaea</taxon>
        <taxon>Methanobacteriati</taxon>
        <taxon>Methanobacteriota</taxon>
        <taxon>Stenosarchaea group</taxon>
        <taxon>Halobacteria</taxon>
        <taxon>Halobacteriales</taxon>
        <taxon>Haloferacaceae</taxon>
    </lineage>
</organism>
<dbReference type="InterPro" id="IPR050483">
    <property type="entry name" value="CoA-transferase_III_domain"/>
</dbReference>
<gene>
    <name evidence="3" type="ORF">SAMN04487948_11815</name>
</gene>
<evidence type="ECO:0000256" key="1">
    <source>
        <dbReference type="ARBA" id="ARBA00022679"/>
    </source>
</evidence>
<dbReference type="OrthoDB" id="28444at2157"/>
<sequence>MADGEATPQKILDGITVIDLTTFVTGGFATMMLANQGAEVIKVERPDVGDDSRYSGPPFVDTSEYDGPGKSAAKDGESPYFWTVNYDKRSVELNLKSPEGLAVLYDLIEEADVVVENFRPGTADRLGVGYDDVREVNDDVIYCSISAFGDTGPWSERPGYDLLIQGMSGIMSVTGSEDGDPVKVGLPQTDLITAMWAAFGIVGALFRRELTGEGDRVELGMLDASLPWLTKQAGKVFAGEEPSRMGTKDPVLAPYQSVPTADGFLNIACGNQKLWEELCEAVNRPELMSDSRFETNSTRVEHMEELEDELTPTFSERTTAEWVEKLAEEKGLPVGPVYGVEEALQNEQVQSRDVVQKIEHPAAGEIPVIEHPLNYANADAGFTDAPPLLGEDTESVIKDLGYTNEELDNLRETGAIPNER</sequence>
<dbReference type="EMBL" id="FODV01000018">
    <property type="protein sequence ID" value="SEP16759.1"/>
    <property type="molecule type" value="Genomic_DNA"/>
</dbReference>
<dbReference type="Pfam" id="PF02515">
    <property type="entry name" value="CoA_transf_3"/>
    <property type="match status" value="1"/>
</dbReference>
<evidence type="ECO:0000313" key="3">
    <source>
        <dbReference type="EMBL" id="SEP16759.1"/>
    </source>
</evidence>
<keyword evidence="1 3" id="KW-0808">Transferase</keyword>
<evidence type="ECO:0000256" key="2">
    <source>
        <dbReference type="SAM" id="MobiDB-lite"/>
    </source>
</evidence>
<dbReference type="PANTHER" id="PTHR48207:SF3">
    <property type="entry name" value="SUCCINATE--HYDROXYMETHYLGLUTARATE COA-TRANSFERASE"/>
    <property type="match status" value="1"/>
</dbReference>
<name>A0A1H8VN01_9EURY</name>
<dbReference type="Gene3D" id="3.30.1540.10">
    <property type="entry name" value="formyl-coa transferase, domain 3"/>
    <property type="match status" value="1"/>
</dbReference>
<proteinExistence type="predicted"/>
<keyword evidence="4" id="KW-1185">Reference proteome</keyword>
<dbReference type="InterPro" id="IPR003673">
    <property type="entry name" value="CoA-Trfase_fam_III"/>
</dbReference>
<dbReference type="GO" id="GO:0008410">
    <property type="term" value="F:CoA-transferase activity"/>
    <property type="evidence" value="ECO:0007669"/>
    <property type="project" value="TreeGrafter"/>
</dbReference>
<dbReference type="AlphaFoldDB" id="A0A1H8VN01"/>
<reference evidence="4" key="1">
    <citation type="submission" date="2016-10" db="EMBL/GenBank/DDBJ databases">
        <authorList>
            <person name="Varghese N."/>
            <person name="Submissions S."/>
        </authorList>
    </citation>
    <scope>NUCLEOTIDE SEQUENCE [LARGE SCALE GENOMIC DNA]</scope>
    <source>
        <strain evidence="4">CGMCC 1.10121</strain>
    </source>
</reference>